<feature type="transmembrane region" description="Helical" evidence="10">
    <location>
        <begin position="92"/>
        <end position="111"/>
    </location>
</feature>
<keyword evidence="8 10" id="KW-1133">Transmembrane helix</keyword>
<name>A0ABW1RGU0_9LACO</name>
<dbReference type="SUPFAM" id="SSF81660">
    <property type="entry name" value="Metal cation-transporting ATPase, ATP-binding domain N"/>
    <property type="match status" value="1"/>
</dbReference>
<feature type="transmembrane region" description="Helical" evidence="10">
    <location>
        <begin position="259"/>
        <end position="276"/>
    </location>
</feature>
<comment type="caution">
    <text evidence="12">The sequence shown here is derived from an EMBL/GenBank/DDBJ whole genome shotgun (WGS) entry which is preliminary data.</text>
</comment>
<keyword evidence="3" id="KW-0479">Metal-binding</keyword>
<feature type="transmembrane region" description="Helical" evidence="10">
    <location>
        <begin position="901"/>
        <end position="921"/>
    </location>
</feature>
<dbReference type="Pfam" id="PF00690">
    <property type="entry name" value="Cation_ATPase_N"/>
    <property type="match status" value="1"/>
</dbReference>
<dbReference type="SFLD" id="SFLDF00027">
    <property type="entry name" value="p-type_atpase"/>
    <property type="match status" value="1"/>
</dbReference>
<dbReference type="Gene3D" id="3.40.1110.10">
    <property type="entry name" value="Calcium-transporting ATPase, cytoplasmic domain N"/>
    <property type="match status" value="1"/>
</dbReference>
<dbReference type="InterPro" id="IPR006068">
    <property type="entry name" value="ATPase_P-typ_cation-transptr_C"/>
</dbReference>
<evidence type="ECO:0000256" key="2">
    <source>
        <dbReference type="ARBA" id="ARBA00022692"/>
    </source>
</evidence>
<dbReference type="Gene3D" id="2.70.150.10">
    <property type="entry name" value="Calcium-transporting ATPase, cytoplasmic transduction domain A"/>
    <property type="match status" value="1"/>
</dbReference>
<dbReference type="SMART" id="SM00831">
    <property type="entry name" value="Cation_ATPase_N"/>
    <property type="match status" value="1"/>
</dbReference>
<proteinExistence type="predicted"/>
<dbReference type="SFLD" id="SFLDS00003">
    <property type="entry name" value="Haloacid_Dehalogenase"/>
    <property type="match status" value="1"/>
</dbReference>
<evidence type="ECO:0000256" key="6">
    <source>
        <dbReference type="ARBA" id="ARBA00022842"/>
    </source>
</evidence>
<organism evidence="12 13">
    <name type="scientific">Loigolactobacillus jiayinensis</name>
    <dbReference type="NCBI Taxonomy" id="2486016"/>
    <lineage>
        <taxon>Bacteria</taxon>
        <taxon>Bacillati</taxon>
        <taxon>Bacillota</taxon>
        <taxon>Bacilli</taxon>
        <taxon>Lactobacillales</taxon>
        <taxon>Lactobacillaceae</taxon>
        <taxon>Loigolactobacillus</taxon>
    </lineage>
</organism>
<accession>A0ABW1RGU0</accession>
<dbReference type="PRINTS" id="PR00120">
    <property type="entry name" value="HATPASE"/>
</dbReference>
<dbReference type="InterPro" id="IPR036412">
    <property type="entry name" value="HAD-like_sf"/>
</dbReference>
<dbReference type="InterPro" id="IPR001757">
    <property type="entry name" value="P_typ_ATPase"/>
</dbReference>
<feature type="transmembrane region" description="Helical" evidence="10">
    <location>
        <begin position="837"/>
        <end position="855"/>
    </location>
</feature>
<keyword evidence="7" id="KW-1278">Translocase</keyword>
<keyword evidence="4" id="KW-0547">Nucleotide-binding</keyword>
<dbReference type="EMBL" id="JBHSSL010000083">
    <property type="protein sequence ID" value="MFC6170999.1"/>
    <property type="molecule type" value="Genomic_DNA"/>
</dbReference>
<keyword evidence="9 10" id="KW-0472">Membrane</keyword>
<dbReference type="InterPro" id="IPR004014">
    <property type="entry name" value="ATPase_P-typ_cation-transptr_N"/>
</dbReference>
<feature type="transmembrane region" description="Helical" evidence="10">
    <location>
        <begin position="60"/>
        <end position="80"/>
    </location>
</feature>
<dbReference type="Pfam" id="PF00122">
    <property type="entry name" value="E1-E2_ATPase"/>
    <property type="match status" value="1"/>
</dbReference>
<dbReference type="InterPro" id="IPR008250">
    <property type="entry name" value="ATPase_P-typ_transduc_dom_A_sf"/>
</dbReference>
<dbReference type="InterPro" id="IPR023299">
    <property type="entry name" value="ATPase_P-typ_cyto_dom_N"/>
</dbReference>
<dbReference type="InterPro" id="IPR059000">
    <property type="entry name" value="ATPase_P-type_domA"/>
</dbReference>
<feature type="domain" description="Cation-transporting P-type ATPase N-terminal" evidence="11">
    <location>
        <begin position="2"/>
        <end position="76"/>
    </location>
</feature>
<dbReference type="Gene3D" id="1.20.1110.10">
    <property type="entry name" value="Calcium-transporting ATPase, transmembrane domain"/>
    <property type="match status" value="1"/>
</dbReference>
<evidence type="ECO:0000313" key="12">
    <source>
        <dbReference type="EMBL" id="MFC6170999.1"/>
    </source>
</evidence>
<dbReference type="Proteomes" id="UP001596289">
    <property type="component" value="Unassembled WGS sequence"/>
</dbReference>
<gene>
    <name evidence="12" type="ORF">ACFQGP_10530</name>
</gene>
<dbReference type="SUPFAM" id="SSF56784">
    <property type="entry name" value="HAD-like"/>
    <property type="match status" value="1"/>
</dbReference>
<comment type="subcellular location">
    <subcellularLocation>
        <location evidence="1">Membrane</location>
        <topology evidence="1">Multi-pass membrane protein</topology>
    </subcellularLocation>
</comment>
<dbReference type="InterPro" id="IPR023298">
    <property type="entry name" value="ATPase_P-typ_TM_dom_sf"/>
</dbReference>
<evidence type="ECO:0000256" key="1">
    <source>
        <dbReference type="ARBA" id="ARBA00004141"/>
    </source>
</evidence>
<evidence type="ECO:0000256" key="7">
    <source>
        <dbReference type="ARBA" id="ARBA00022967"/>
    </source>
</evidence>
<evidence type="ECO:0000256" key="5">
    <source>
        <dbReference type="ARBA" id="ARBA00022840"/>
    </source>
</evidence>
<evidence type="ECO:0000256" key="8">
    <source>
        <dbReference type="ARBA" id="ARBA00022989"/>
    </source>
</evidence>
<dbReference type="SUPFAM" id="SSF81653">
    <property type="entry name" value="Calcium ATPase, transduction domain A"/>
    <property type="match status" value="1"/>
</dbReference>
<evidence type="ECO:0000256" key="10">
    <source>
        <dbReference type="SAM" id="Phobius"/>
    </source>
</evidence>
<dbReference type="InterPro" id="IPR018303">
    <property type="entry name" value="ATPase_P-typ_P_site"/>
</dbReference>
<keyword evidence="2 10" id="KW-0812">Transmembrane</keyword>
<evidence type="ECO:0000259" key="11">
    <source>
        <dbReference type="SMART" id="SM00831"/>
    </source>
</evidence>
<dbReference type="RefSeq" id="WP_191985958.1">
    <property type="nucleotide sequence ID" value="NZ_JBHSSL010000083.1"/>
</dbReference>
<dbReference type="NCBIfam" id="TIGR01494">
    <property type="entry name" value="ATPase_P-type"/>
    <property type="match status" value="2"/>
</dbReference>
<dbReference type="PANTHER" id="PTHR24093:SF506">
    <property type="entry name" value="CATION-TRANSPORTING ATPASE PMA1"/>
    <property type="match status" value="1"/>
</dbReference>
<dbReference type="InterPro" id="IPR044492">
    <property type="entry name" value="P_typ_ATPase_HD_dom"/>
</dbReference>
<evidence type="ECO:0000256" key="3">
    <source>
        <dbReference type="ARBA" id="ARBA00022723"/>
    </source>
</evidence>
<protein>
    <submittedName>
        <fullName evidence="12">Cation-translocating P-type ATPase</fullName>
    </submittedName>
</protein>
<keyword evidence="5" id="KW-0067">ATP-binding</keyword>
<feature type="transmembrane region" description="Helical" evidence="10">
    <location>
        <begin position="867"/>
        <end position="889"/>
    </location>
</feature>
<dbReference type="Pfam" id="PF00689">
    <property type="entry name" value="Cation_ATPase_C"/>
    <property type="match status" value="1"/>
</dbReference>
<evidence type="ECO:0000256" key="4">
    <source>
        <dbReference type="ARBA" id="ARBA00022741"/>
    </source>
</evidence>
<dbReference type="Pfam" id="PF13246">
    <property type="entry name" value="Cation_ATPase"/>
    <property type="match status" value="1"/>
</dbReference>
<keyword evidence="13" id="KW-1185">Reference proteome</keyword>
<dbReference type="SUPFAM" id="SSF81665">
    <property type="entry name" value="Calcium ATPase, transmembrane domain M"/>
    <property type="match status" value="1"/>
</dbReference>
<reference evidence="13" key="1">
    <citation type="journal article" date="2019" name="Int. J. Syst. Evol. Microbiol.">
        <title>The Global Catalogue of Microorganisms (GCM) 10K type strain sequencing project: providing services to taxonomists for standard genome sequencing and annotation.</title>
        <authorList>
            <consortium name="The Broad Institute Genomics Platform"/>
            <consortium name="The Broad Institute Genome Sequencing Center for Infectious Disease"/>
            <person name="Wu L."/>
            <person name="Ma J."/>
        </authorList>
    </citation>
    <scope>NUCLEOTIDE SEQUENCE [LARGE SCALE GENOMIC DNA]</scope>
    <source>
        <strain evidence="13">CCM 8904</strain>
    </source>
</reference>
<dbReference type="PROSITE" id="PS00154">
    <property type="entry name" value="ATPASE_E1_E2"/>
    <property type="match status" value="1"/>
</dbReference>
<keyword evidence="6" id="KW-0460">Magnesium</keyword>
<sequence>MPMHSQHRQAVIERLKTSRHAGLTTTEAHDRLTEYGYNEIQHETRVPAWRVFLRSLLEPIIIILWIAIGLTLISASYDFIVKNDHAHGMAAIYEGLVILIVILVNASLTYWQKLKAQKSLAALSAISRHQVNVLRDETWQKIDAVALVPGDIVDVKIGDFIEADLRWLTVNELQINESHLTGESDAVEKTRDSLAADTELGSRTNMGFSGSTVVNGGGIGVVTATGMNTELGKIADLLQQTKQQKTPIEQTVSQLTKRLMLAAGAVVVVAISYDLVKEYLNTGTITVVGLMNNVSGAIALAVASIPDALPVVLSIVLTIGARVLARNKGLIKSLSSVETLGATTFIASDKTGTLTKNEMTVTRFFANGINFAVDGNGYDPVGEIHAVKTDQDVQTADFLPFIQSGVLNNEAQIQRDEIGNYAPLGNPTDVALVVLGHKAQVGRDELLSQTGEQDRDILRILPFESTRKMMSTIVKVGERYELLTKGAPDVVMRHAANAQLHDQLVDIAAANDVLEQQILSYANDALRTIAVAKRELTQTEALNATQEELEQDLTILGIAGIIDPPRPEVQKSIATLRKASVEVVMITGDHAATARAIAYRLGIVKDKQAQVVEGREIERMTAEELFELVPDVRVYARVSPEHKQRIIKALQQHEQVVAMTGDGVNDAPALRAADIGIAMGINGTEVTKDSADLILLDDKFTTIEKSVAAGRTIFANIKNFMRQELTTNVAEVLSILLGTFLITRPIGHISELTPTLTTIMVLWVNMISDSLPSFALGYDEPEQDIMAVKPRDVKRSVLADHLLSRVMIRGFVMGFAVFIAFYWAAKAGMQQNEAQTVAFLTLVFGQLWHVFDARSEHTLFRRNPFSNPYLLAAVLFAAISSLTITFLPFFNTLMGTSLLTWQIYLAVIFLPALPTFILSGIKELFKIKIW</sequence>
<feature type="transmembrane region" description="Helical" evidence="10">
    <location>
        <begin position="806"/>
        <end position="825"/>
    </location>
</feature>
<dbReference type="InterPro" id="IPR023214">
    <property type="entry name" value="HAD_sf"/>
</dbReference>
<dbReference type="SFLD" id="SFLDG00002">
    <property type="entry name" value="C1.7:_P-type_atpase_like"/>
    <property type="match status" value="1"/>
</dbReference>
<evidence type="ECO:0000313" key="13">
    <source>
        <dbReference type="Proteomes" id="UP001596289"/>
    </source>
</evidence>
<feature type="transmembrane region" description="Helical" evidence="10">
    <location>
        <begin position="296"/>
        <end position="325"/>
    </location>
</feature>
<dbReference type="Gene3D" id="3.40.50.1000">
    <property type="entry name" value="HAD superfamily/HAD-like"/>
    <property type="match status" value="1"/>
</dbReference>
<dbReference type="PANTHER" id="PTHR24093">
    <property type="entry name" value="CATION TRANSPORTING ATPASE"/>
    <property type="match status" value="1"/>
</dbReference>
<evidence type="ECO:0000256" key="9">
    <source>
        <dbReference type="ARBA" id="ARBA00023136"/>
    </source>
</evidence>
<dbReference type="PRINTS" id="PR00119">
    <property type="entry name" value="CATATPASE"/>
</dbReference>